<evidence type="ECO:0000256" key="3">
    <source>
        <dbReference type="ARBA" id="ARBA00022553"/>
    </source>
</evidence>
<dbReference type="NCBIfam" id="TIGR00229">
    <property type="entry name" value="sensory_box"/>
    <property type="match status" value="2"/>
</dbReference>
<feature type="domain" description="Histidine kinase" evidence="7">
    <location>
        <begin position="410"/>
        <end position="629"/>
    </location>
</feature>
<dbReference type="InterPro" id="IPR036097">
    <property type="entry name" value="HisK_dim/P_sf"/>
</dbReference>
<dbReference type="PRINTS" id="PR00344">
    <property type="entry name" value="BCTRLSENSOR"/>
</dbReference>
<accession>A0A2U2B4S9</accession>
<dbReference type="PANTHER" id="PTHR43711:SF1">
    <property type="entry name" value="HISTIDINE KINASE 1"/>
    <property type="match status" value="1"/>
</dbReference>
<dbReference type="Pfam" id="PF08447">
    <property type="entry name" value="PAS_3"/>
    <property type="match status" value="1"/>
</dbReference>
<dbReference type="InterPro" id="IPR036890">
    <property type="entry name" value="HATPase_C_sf"/>
</dbReference>
<dbReference type="EC" id="2.7.13.3" evidence="2"/>
<dbReference type="SUPFAM" id="SSF55785">
    <property type="entry name" value="PYP-like sensor domain (PAS domain)"/>
    <property type="match status" value="3"/>
</dbReference>
<dbReference type="PROSITE" id="PS50109">
    <property type="entry name" value="HIS_KIN"/>
    <property type="match status" value="1"/>
</dbReference>
<dbReference type="InterPro" id="IPR013655">
    <property type="entry name" value="PAS_fold_3"/>
</dbReference>
<dbReference type="CDD" id="cd00130">
    <property type="entry name" value="PAS"/>
    <property type="match status" value="3"/>
</dbReference>
<dbReference type="InterPro" id="IPR050736">
    <property type="entry name" value="Sensor_HK_Regulatory"/>
</dbReference>
<organism evidence="10 11">
    <name type="scientific">Marinilabilia rubra</name>
    <dbReference type="NCBI Taxonomy" id="2162893"/>
    <lineage>
        <taxon>Bacteria</taxon>
        <taxon>Pseudomonadati</taxon>
        <taxon>Bacteroidota</taxon>
        <taxon>Bacteroidia</taxon>
        <taxon>Marinilabiliales</taxon>
        <taxon>Marinilabiliaceae</taxon>
        <taxon>Marinilabilia</taxon>
    </lineage>
</organism>
<evidence type="ECO:0000256" key="5">
    <source>
        <dbReference type="ARBA" id="ARBA00022777"/>
    </source>
</evidence>
<dbReference type="Pfam" id="PF00512">
    <property type="entry name" value="HisKA"/>
    <property type="match status" value="1"/>
</dbReference>
<dbReference type="SMART" id="SM00387">
    <property type="entry name" value="HATPase_c"/>
    <property type="match status" value="1"/>
</dbReference>
<dbReference type="InterPro" id="IPR000700">
    <property type="entry name" value="PAS-assoc_C"/>
</dbReference>
<protein>
    <recommendedName>
        <fullName evidence="2">histidine kinase</fullName>
        <ecNumber evidence="2">2.7.13.3</ecNumber>
    </recommendedName>
</protein>
<dbReference type="SUPFAM" id="SSF55874">
    <property type="entry name" value="ATPase domain of HSP90 chaperone/DNA topoisomerase II/histidine kinase"/>
    <property type="match status" value="1"/>
</dbReference>
<keyword evidence="4" id="KW-0808">Transferase</keyword>
<keyword evidence="3" id="KW-0597">Phosphoprotein</keyword>
<evidence type="ECO:0000313" key="11">
    <source>
        <dbReference type="Proteomes" id="UP000244956"/>
    </source>
</evidence>
<evidence type="ECO:0000313" key="10">
    <source>
        <dbReference type="EMBL" id="PWD98047.1"/>
    </source>
</evidence>
<dbReference type="Pfam" id="PF13426">
    <property type="entry name" value="PAS_9"/>
    <property type="match status" value="1"/>
</dbReference>
<keyword evidence="6" id="KW-0902">Two-component regulatory system</keyword>
<evidence type="ECO:0000259" key="8">
    <source>
        <dbReference type="PROSITE" id="PS50112"/>
    </source>
</evidence>
<evidence type="ECO:0000256" key="1">
    <source>
        <dbReference type="ARBA" id="ARBA00000085"/>
    </source>
</evidence>
<dbReference type="CDD" id="cd00082">
    <property type="entry name" value="HisKA"/>
    <property type="match status" value="1"/>
</dbReference>
<feature type="domain" description="PAC" evidence="9">
    <location>
        <begin position="340"/>
        <end position="392"/>
    </location>
</feature>
<name>A0A2U2B4S9_9BACT</name>
<dbReference type="CDD" id="cd16922">
    <property type="entry name" value="HATPase_EvgS-ArcB-TorS-like"/>
    <property type="match status" value="1"/>
</dbReference>
<reference evidence="10 11" key="1">
    <citation type="submission" date="2018-05" db="EMBL/GenBank/DDBJ databases">
        <title>Marinilabilia rubrum sp. nov., isolated from saltern sediment.</title>
        <authorList>
            <person name="Zhang R."/>
        </authorList>
    </citation>
    <scope>NUCLEOTIDE SEQUENCE [LARGE SCALE GENOMIC DNA]</scope>
    <source>
        <strain evidence="10 11">WTE16</strain>
    </source>
</reference>
<dbReference type="SUPFAM" id="SSF47384">
    <property type="entry name" value="Homodimeric domain of signal transducing histidine kinase"/>
    <property type="match status" value="1"/>
</dbReference>
<dbReference type="InterPro" id="IPR003661">
    <property type="entry name" value="HisK_dim/P_dom"/>
</dbReference>
<dbReference type="InterPro" id="IPR003594">
    <property type="entry name" value="HATPase_dom"/>
</dbReference>
<evidence type="ECO:0000256" key="4">
    <source>
        <dbReference type="ARBA" id="ARBA00022679"/>
    </source>
</evidence>
<dbReference type="Pfam" id="PF02518">
    <property type="entry name" value="HATPase_c"/>
    <property type="match status" value="1"/>
</dbReference>
<proteinExistence type="predicted"/>
<feature type="domain" description="PAS" evidence="8">
    <location>
        <begin position="266"/>
        <end position="336"/>
    </location>
</feature>
<dbReference type="RefSeq" id="WP_109265829.1">
    <property type="nucleotide sequence ID" value="NZ_QEWP01000020.1"/>
</dbReference>
<dbReference type="Gene3D" id="3.30.565.10">
    <property type="entry name" value="Histidine kinase-like ATPase, C-terminal domain"/>
    <property type="match status" value="1"/>
</dbReference>
<keyword evidence="11" id="KW-1185">Reference proteome</keyword>
<dbReference type="Pfam" id="PF13188">
    <property type="entry name" value="PAS_8"/>
    <property type="match status" value="1"/>
</dbReference>
<dbReference type="SMART" id="SM00091">
    <property type="entry name" value="PAS"/>
    <property type="match status" value="3"/>
</dbReference>
<evidence type="ECO:0000256" key="2">
    <source>
        <dbReference type="ARBA" id="ARBA00012438"/>
    </source>
</evidence>
<dbReference type="GO" id="GO:0000155">
    <property type="term" value="F:phosphorelay sensor kinase activity"/>
    <property type="evidence" value="ECO:0007669"/>
    <property type="project" value="InterPro"/>
</dbReference>
<dbReference type="InterPro" id="IPR000014">
    <property type="entry name" value="PAS"/>
</dbReference>
<dbReference type="PANTHER" id="PTHR43711">
    <property type="entry name" value="TWO-COMPONENT HISTIDINE KINASE"/>
    <property type="match status" value="1"/>
</dbReference>
<dbReference type="SMART" id="SM00086">
    <property type="entry name" value="PAC"/>
    <property type="match status" value="2"/>
</dbReference>
<dbReference type="Gene3D" id="3.30.450.20">
    <property type="entry name" value="PAS domain"/>
    <property type="match status" value="3"/>
</dbReference>
<dbReference type="InterPro" id="IPR001610">
    <property type="entry name" value="PAC"/>
</dbReference>
<keyword evidence="5 10" id="KW-0418">Kinase</keyword>
<dbReference type="Gene3D" id="1.10.287.130">
    <property type="match status" value="1"/>
</dbReference>
<feature type="domain" description="PAS" evidence="8">
    <location>
        <begin position="142"/>
        <end position="211"/>
    </location>
</feature>
<dbReference type="AlphaFoldDB" id="A0A2U2B4S9"/>
<comment type="catalytic activity">
    <reaction evidence="1">
        <text>ATP + protein L-histidine = ADP + protein N-phospho-L-histidine.</text>
        <dbReference type="EC" id="2.7.13.3"/>
    </reaction>
</comment>
<dbReference type="InterPro" id="IPR035965">
    <property type="entry name" value="PAS-like_dom_sf"/>
</dbReference>
<dbReference type="EMBL" id="QEWP01000020">
    <property type="protein sequence ID" value="PWD98047.1"/>
    <property type="molecule type" value="Genomic_DNA"/>
</dbReference>
<evidence type="ECO:0000259" key="7">
    <source>
        <dbReference type="PROSITE" id="PS50109"/>
    </source>
</evidence>
<sequence length="629" mass="71699">METAVNEEVDYSKMFKHLPVGVVFQNINGEIITANKSAEKILGIPLERIKGRDLLSPKWHAINEKGVPLSHKDNPAYIAFRTGKPVKGFTMGFIHPYLENYKWISVDSVPLFRNNEEKPYQVFSTIADVTDKIKARYKLHNSETRYKTLMDNLQTSVLIIQDGIIRFANNALSEKSGYSNEELIGKDFKNFLHPEEEALINKYYHQRFNGGNPPDSYRIKAQKKTGQYIWMNVKVRVIEYEGKSSLLVLMDDIHAQVEFEEQLKKSEANFRNLFERAPVGIALVDFEGHPVVVNDRLCNILGYTREEFMKMHFGEFSHPDDLQKDKDFFAQIKAGKRDSYKMEKRYIHKSGKIICSELKVSVLRNSKSNQELVIGMVTDRTEQKLAAEELLITKEKAEESNRLKSAFLATISHEIRTPLNSILGFSDIIQNTSEDPETLEYSSIIYENGHNLLTIMDDILELALAENGKVSIRPESFNLKELFSQFCGHLSEIIYKAGKDNIEMQCYFDPGLEGENIVLDKSKTFQVIMNLMKNAVKFTHEGFIELGCYRKSPNTVSFYVKDTGIGIDEKTLAIIFEFFRQGDDSQTRKYGGIGVGLAISKRIAKAMKGDLTVESTPGEGSVFKFTIPI</sequence>
<feature type="domain" description="PAS" evidence="8">
    <location>
        <begin position="7"/>
        <end position="55"/>
    </location>
</feature>
<evidence type="ECO:0000256" key="6">
    <source>
        <dbReference type="ARBA" id="ARBA00023012"/>
    </source>
</evidence>
<dbReference type="InterPro" id="IPR005467">
    <property type="entry name" value="His_kinase_dom"/>
</dbReference>
<comment type="caution">
    <text evidence="10">The sequence shown here is derived from an EMBL/GenBank/DDBJ whole genome shotgun (WGS) entry which is preliminary data.</text>
</comment>
<dbReference type="SMART" id="SM00388">
    <property type="entry name" value="HisKA"/>
    <property type="match status" value="1"/>
</dbReference>
<dbReference type="PROSITE" id="PS50113">
    <property type="entry name" value="PAC"/>
    <property type="match status" value="1"/>
</dbReference>
<dbReference type="PROSITE" id="PS50112">
    <property type="entry name" value="PAS"/>
    <property type="match status" value="3"/>
</dbReference>
<gene>
    <name evidence="10" type="ORF">DDZ16_17795</name>
</gene>
<dbReference type="Proteomes" id="UP000244956">
    <property type="component" value="Unassembled WGS sequence"/>
</dbReference>
<dbReference type="OrthoDB" id="9796457at2"/>
<dbReference type="InterPro" id="IPR004358">
    <property type="entry name" value="Sig_transdc_His_kin-like_C"/>
</dbReference>
<evidence type="ECO:0000259" key="9">
    <source>
        <dbReference type="PROSITE" id="PS50113"/>
    </source>
</evidence>